<feature type="region of interest" description="Disordered" evidence="1">
    <location>
        <begin position="153"/>
        <end position="347"/>
    </location>
</feature>
<feature type="region of interest" description="Disordered" evidence="1">
    <location>
        <begin position="524"/>
        <end position="824"/>
    </location>
</feature>
<feature type="compositionally biased region" description="Acidic residues" evidence="1">
    <location>
        <begin position="768"/>
        <end position="777"/>
    </location>
</feature>
<dbReference type="EMBL" id="QJNU01000238">
    <property type="protein sequence ID" value="RYP03874.1"/>
    <property type="molecule type" value="Genomic_DNA"/>
</dbReference>
<dbReference type="InterPro" id="IPR018822">
    <property type="entry name" value="UPF0646"/>
</dbReference>
<feature type="compositionally biased region" description="Polar residues" evidence="1">
    <location>
        <begin position="783"/>
        <end position="797"/>
    </location>
</feature>
<evidence type="ECO:0000313" key="2">
    <source>
        <dbReference type="EMBL" id="RYP03874.1"/>
    </source>
</evidence>
<feature type="compositionally biased region" description="Basic and acidic residues" evidence="1">
    <location>
        <begin position="207"/>
        <end position="221"/>
    </location>
</feature>
<feature type="compositionally biased region" description="Low complexity" evidence="1">
    <location>
        <begin position="700"/>
        <end position="711"/>
    </location>
</feature>
<name>A0A4Q4TDX8_9PEZI</name>
<organism evidence="2 3">
    <name type="scientific">Monosporascus ibericus</name>
    <dbReference type="NCBI Taxonomy" id="155417"/>
    <lineage>
        <taxon>Eukaryota</taxon>
        <taxon>Fungi</taxon>
        <taxon>Dikarya</taxon>
        <taxon>Ascomycota</taxon>
        <taxon>Pezizomycotina</taxon>
        <taxon>Sordariomycetes</taxon>
        <taxon>Xylariomycetidae</taxon>
        <taxon>Xylariales</taxon>
        <taxon>Xylariales incertae sedis</taxon>
        <taxon>Monosporascus</taxon>
    </lineage>
</organism>
<feature type="compositionally biased region" description="Acidic residues" evidence="1">
    <location>
        <begin position="650"/>
        <end position="660"/>
    </location>
</feature>
<feature type="compositionally biased region" description="Acidic residues" evidence="1">
    <location>
        <begin position="678"/>
        <end position="687"/>
    </location>
</feature>
<feature type="compositionally biased region" description="Basic and acidic residues" evidence="1">
    <location>
        <begin position="228"/>
        <end position="245"/>
    </location>
</feature>
<keyword evidence="3" id="KW-1185">Reference proteome</keyword>
<evidence type="ECO:0000313" key="3">
    <source>
        <dbReference type="Proteomes" id="UP000293360"/>
    </source>
</evidence>
<dbReference type="Pfam" id="PF10336">
    <property type="entry name" value="DUF2420"/>
    <property type="match status" value="1"/>
</dbReference>
<feature type="compositionally biased region" description="Basic and acidic residues" evidence="1">
    <location>
        <begin position="626"/>
        <end position="637"/>
    </location>
</feature>
<feature type="compositionally biased region" description="Polar residues" evidence="1">
    <location>
        <begin position="663"/>
        <end position="675"/>
    </location>
</feature>
<reference evidence="2 3" key="1">
    <citation type="submission" date="2018-06" db="EMBL/GenBank/DDBJ databases">
        <title>Complete Genomes of Monosporascus.</title>
        <authorList>
            <person name="Robinson A.J."/>
            <person name="Natvig D.O."/>
        </authorList>
    </citation>
    <scope>NUCLEOTIDE SEQUENCE [LARGE SCALE GENOMIC DNA]</scope>
    <source>
        <strain evidence="2 3">CBS 110550</strain>
    </source>
</reference>
<feature type="compositionally biased region" description="Basic and acidic residues" evidence="1">
    <location>
        <begin position="547"/>
        <end position="600"/>
    </location>
</feature>
<protein>
    <submittedName>
        <fullName evidence="2">Uncharacterized protein</fullName>
    </submittedName>
</protein>
<feature type="compositionally biased region" description="Polar residues" evidence="1">
    <location>
        <begin position="720"/>
        <end position="730"/>
    </location>
</feature>
<proteinExistence type="predicted"/>
<feature type="compositionally biased region" description="Acidic residues" evidence="1">
    <location>
        <begin position="731"/>
        <end position="745"/>
    </location>
</feature>
<gene>
    <name evidence="2" type="ORF">DL764_004853</name>
</gene>
<accession>A0A4Q4TDX8</accession>
<comment type="caution">
    <text evidence="2">The sequence shown here is derived from an EMBL/GenBank/DDBJ whole genome shotgun (WGS) entry which is preliminary data.</text>
</comment>
<dbReference type="Proteomes" id="UP000293360">
    <property type="component" value="Unassembled WGS sequence"/>
</dbReference>
<dbReference type="OrthoDB" id="5339076at2759"/>
<dbReference type="STRING" id="155417.A0A4Q4TDX8"/>
<sequence>MPDEEMEMMADLGQPGFAEDIDIDLDLTQPDDEDMELADFDQAQAMQNFNSDARDELMAEGDDQSFGMIDVEDISQNEAATAGNDIEIDIGGPDDGFAPQLADYDGASNEADELHYVEEMRAEDQNLETGDWFQASTDLVAGSVEDARVDSLGNIDAGSLTNAATAPESATLLDEQDPQDPTAPDAENNNGSVHEEANVLGVAASENVEHGDSGIQHEPRHSPGFAEPSRDSLDGEHGQKHDDAPRSVGKAGGEADDPEPAVQARLGDGAAEADADSFADDSFRKEQPAEHDCPVPNSNAVETQLDGDSNKEHANNEAYESEENEGDKAPSNPGSQYELEAPNRRVDDPQVGSALEEEQEPRARDAPVEISTSISMRHEIYVSYGQTDYRLFAKSEDDDPNQYFLKDASALDLSLAEFLSSMRDVVSEEVSPLDELVMHVDGLGVEFAESTTLDFLKRYKFGDLLKLYGDLVNNDEADTPPDLYCYLMVRPNCSQRLMALIDSASSGRGLSEIAVYRDTTPLGEALASEPGSPAFSTSADDEATEETYEHAEVHHEVHDEAHDEAHGEAHEEAHNEVHDETHAEEDGFGEADRDGSRDPNETASLENEPEPNFVAGEGVAALETTRTTEDSVEHSAETDGGGVGQKAEDELIDFSDEELDLSPSKQGHTSQTSPTAEAEVDVVSAEEDPARQTESGTEVASSHNHPAASSNQPTDAPDSGDTSATNTLNGDDQDEIDYSEDENETENASGTANAEKARALATVKVPLDEEITWESENEEVKNETATSASKGTVQVSSPHGKRTWSETGDVDSEGEQNDVKRLRS</sequence>
<dbReference type="AlphaFoldDB" id="A0A4Q4TDX8"/>
<feature type="compositionally biased region" description="Basic and acidic residues" evidence="1">
    <location>
        <begin position="281"/>
        <end position="293"/>
    </location>
</feature>
<evidence type="ECO:0000256" key="1">
    <source>
        <dbReference type="SAM" id="MobiDB-lite"/>
    </source>
</evidence>